<dbReference type="InterPro" id="IPR025848">
    <property type="entry name" value="MT-A70"/>
</dbReference>
<evidence type="ECO:0000313" key="8">
    <source>
        <dbReference type="Proteomes" id="UP001652582"/>
    </source>
</evidence>
<evidence type="ECO:0000256" key="5">
    <source>
        <dbReference type="ARBA" id="ARBA00048957"/>
    </source>
</evidence>
<gene>
    <name evidence="9" type="primary">LOC112052401</name>
</gene>
<keyword evidence="3" id="KW-0808">Transferase</keyword>
<evidence type="ECO:0000256" key="7">
    <source>
        <dbReference type="SAM" id="MobiDB-lite"/>
    </source>
</evidence>
<evidence type="ECO:0000256" key="2">
    <source>
        <dbReference type="ARBA" id="ARBA00022603"/>
    </source>
</evidence>
<dbReference type="SUPFAM" id="SSF53335">
    <property type="entry name" value="S-adenosyl-L-methionine-dependent methyltransferases"/>
    <property type="match status" value="1"/>
</dbReference>
<reference evidence="9" key="2">
    <citation type="submission" date="2025-08" db="UniProtKB">
        <authorList>
            <consortium name="RefSeq"/>
        </authorList>
    </citation>
    <scope>IDENTIFICATION</scope>
</reference>
<evidence type="ECO:0000313" key="9">
    <source>
        <dbReference type="RefSeq" id="XP_052742796.1"/>
    </source>
</evidence>
<keyword evidence="8" id="KW-1185">Reference proteome</keyword>
<comment type="catalytic activity">
    <reaction evidence="5">
        <text>an adenosine in mRNA + S-adenosyl-L-methionine = an N(6)-methyladenosine in mRNA + S-adenosyl-L-homocysteine + H(+)</text>
        <dbReference type="Rhea" id="RHEA:55584"/>
        <dbReference type="Rhea" id="RHEA-COMP:12414"/>
        <dbReference type="Rhea" id="RHEA-COMP:12417"/>
        <dbReference type="ChEBI" id="CHEBI:15378"/>
        <dbReference type="ChEBI" id="CHEBI:57856"/>
        <dbReference type="ChEBI" id="CHEBI:59789"/>
        <dbReference type="ChEBI" id="CHEBI:74411"/>
        <dbReference type="ChEBI" id="CHEBI:74449"/>
        <dbReference type="EC" id="2.1.1.348"/>
    </reaction>
</comment>
<dbReference type="Pfam" id="PF05063">
    <property type="entry name" value="MT-A70"/>
    <property type="match status" value="1"/>
</dbReference>
<feature type="region of interest" description="Disordered" evidence="7">
    <location>
        <begin position="1"/>
        <end position="75"/>
    </location>
</feature>
<sequence length="564" mass="62173">MSDAWEEIQAVKSKRNSLREKLEKRKKERQSILGATLSSDKNETSPVNTSSKDNAVGSPASTKTEAPTEKAKPVPSASLEVRLLQVLSDMQLQLPETASALLPGLGDVDTGIVASLLQKFATQKLIVIKERTESTTDASIEVVSAESVRLAAVLAALMEEQSAPAKRKGDKKIEDGPNPKVSKTTTDEKKTTGKDTDIMSLLAMPSSREKAVKRVGEEIMDLLSKPTAKEKSLADKFKSQGGAQVMEFCPHGTRAECARALKASAGGEPCKKLHFKKIIQSHTDESLGDCSFLNTCFHMDSCKYVHYQVDNTDPNLNAHKLTTETITKGSHNGTNVAAPKQDGVLTLTPPQWIQCDLRFLDMTFLGKFAVIMADPPWDIHMELPYGTMSDDEMRCLGVPQLQDSGLIFLWVTGRAMELGRECLKLWGYDRVDELIWVKTNQLQRIIRTGRTGHWLNHGKEHCLVGMKGNPDNLNRGLDCDVIVAEVRATSHKPDEIYGIIERLSPSTRKIELFGRPHNVQPNWITLGNQVDGVRLVDPELIAAFKKRYPDGNCMAPPTPDPGLS</sequence>
<keyword evidence="4" id="KW-0949">S-adenosyl-L-methionine</keyword>
<dbReference type="InterPro" id="IPR007757">
    <property type="entry name" value="MT-A70-like"/>
</dbReference>
<evidence type="ECO:0000256" key="4">
    <source>
        <dbReference type="ARBA" id="ARBA00022691"/>
    </source>
</evidence>
<accession>A0ABM3LUQ5</accession>
<comment type="similarity">
    <text evidence="6">Belongs to the MT-A70-like family.</text>
</comment>
<dbReference type="RefSeq" id="XP_052742796.1">
    <property type="nucleotide sequence ID" value="XM_052886836.1"/>
</dbReference>
<name>A0ABM3LUQ5_BICAN</name>
<evidence type="ECO:0000256" key="6">
    <source>
        <dbReference type="PROSITE-ProRule" id="PRU00489"/>
    </source>
</evidence>
<organism evidence="8 9">
    <name type="scientific">Bicyclus anynana</name>
    <name type="common">Squinting bush brown butterfly</name>
    <dbReference type="NCBI Taxonomy" id="110368"/>
    <lineage>
        <taxon>Eukaryota</taxon>
        <taxon>Metazoa</taxon>
        <taxon>Ecdysozoa</taxon>
        <taxon>Arthropoda</taxon>
        <taxon>Hexapoda</taxon>
        <taxon>Insecta</taxon>
        <taxon>Pterygota</taxon>
        <taxon>Neoptera</taxon>
        <taxon>Endopterygota</taxon>
        <taxon>Lepidoptera</taxon>
        <taxon>Glossata</taxon>
        <taxon>Ditrysia</taxon>
        <taxon>Papilionoidea</taxon>
        <taxon>Nymphalidae</taxon>
        <taxon>Satyrinae</taxon>
        <taxon>Satyrini</taxon>
        <taxon>Mycalesina</taxon>
        <taxon>Bicyclus</taxon>
    </lineage>
</organism>
<dbReference type="PROSITE" id="PS51143">
    <property type="entry name" value="MT_A70"/>
    <property type="match status" value="1"/>
</dbReference>
<dbReference type="PANTHER" id="PTHR12829:SF7">
    <property type="entry name" value="N6-ADENOSINE-METHYLTRANSFERASE CATALYTIC SUBUNIT"/>
    <property type="match status" value="1"/>
</dbReference>
<dbReference type="GeneID" id="112052401"/>
<evidence type="ECO:0000256" key="3">
    <source>
        <dbReference type="ARBA" id="ARBA00022679"/>
    </source>
</evidence>
<dbReference type="EC" id="2.1.1.348" evidence="1"/>
<reference evidence="8" key="1">
    <citation type="submission" date="2025-05" db="UniProtKB">
        <authorList>
            <consortium name="RefSeq"/>
        </authorList>
    </citation>
    <scope>NUCLEOTIDE SEQUENCE [LARGE SCALE GENOMIC DNA]</scope>
</reference>
<feature type="region of interest" description="Disordered" evidence="7">
    <location>
        <begin position="161"/>
        <end position="193"/>
    </location>
</feature>
<proteinExistence type="inferred from homology"/>
<evidence type="ECO:0000256" key="1">
    <source>
        <dbReference type="ARBA" id="ARBA00012160"/>
    </source>
</evidence>
<dbReference type="InterPro" id="IPR029063">
    <property type="entry name" value="SAM-dependent_MTases_sf"/>
</dbReference>
<protein>
    <recommendedName>
        <fullName evidence="1">mRNA m(6)A methyltransferase</fullName>
        <ecNumber evidence="1">2.1.1.348</ecNumber>
    </recommendedName>
</protein>
<keyword evidence="2" id="KW-0489">Methyltransferase</keyword>
<dbReference type="PROSITE" id="PS51563">
    <property type="entry name" value="SAM_MTA70L_1"/>
    <property type="match status" value="1"/>
</dbReference>
<feature type="compositionally biased region" description="Polar residues" evidence="7">
    <location>
        <begin position="36"/>
        <end position="65"/>
    </location>
</feature>
<dbReference type="Proteomes" id="UP001652582">
    <property type="component" value="Chromosome 2"/>
</dbReference>
<dbReference type="PANTHER" id="PTHR12829">
    <property type="entry name" value="N6-ADENOSINE-METHYLTRANSFERASE"/>
    <property type="match status" value="1"/>
</dbReference>